<evidence type="ECO:0000313" key="3">
    <source>
        <dbReference type="Proteomes" id="UP000830167"/>
    </source>
</evidence>
<accession>A0ABY4CHR6</accession>
<gene>
    <name evidence="2" type="ORF">LSG31_19655</name>
</gene>
<dbReference type="InterPro" id="IPR010982">
    <property type="entry name" value="Lambda_DNA-bd_dom_sf"/>
</dbReference>
<dbReference type="RefSeq" id="WP_347436748.1">
    <property type="nucleotide sequence ID" value="NZ_CP089291.1"/>
</dbReference>
<dbReference type="Pfam" id="PF13274">
    <property type="entry name" value="SocA_Panacea"/>
    <property type="match status" value="1"/>
</dbReference>
<organism evidence="2 3">
    <name type="scientific">Fodinisporobacter ferrooxydans</name>
    <dbReference type="NCBI Taxonomy" id="2901836"/>
    <lineage>
        <taxon>Bacteria</taxon>
        <taxon>Bacillati</taxon>
        <taxon>Bacillota</taxon>
        <taxon>Bacilli</taxon>
        <taxon>Bacillales</taxon>
        <taxon>Alicyclobacillaceae</taxon>
        <taxon>Fodinisporobacter</taxon>
    </lineage>
</organism>
<dbReference type="Proteomes" id="UP000830167">
    <property type="component" value="Chromosome"/>
</dbReference>
<dbReference type="EMBL" id="CP089291">
    <property type="protein sequence ID" value="UOF90055.1"/>
    <property type="molecule type" value="Genomic_DNA"/>
</dbReference>
<name>A0ABY4CHR6_9BACL</name>
<feature type="domain" description="Antitoxin SocA-like Panacea" evidence="1">
    <location>
        <begin position="209"/>
        <end position="318"/>
    </location>
</feature>
<dbReference type="Gene3D" id="1.10.260.40">
    <property type="entry name" value="lambda repressor-like DNA-binding domains"/>
    <property type="match status" value="1"/>
</dbReference>
<evidence type="ECO:0000313" key="2">
    <source>
        <dbReference type="EMBL" id="UOF90055.1"/>
    </source>
</evidence>
<dbReference type="InterPro" id="IPR022452">
    <property type="entry name" value="MqsA"/>
</dbReference>
<dbReference type="Pfam" id="PF15731">
    <property type="entry name" value="MqsA_antitoxin"/>
    <property type="match status" value="1"/>
</dbReference>
<dbReference type="InterPro" id="IPR032758">
    <property type="entry name" value="MqsA/HigA-2"/>
</dbReference>
<protein>
    <submittedName>
        <fullName evidence="2">DUF4065 domain-containing protein</fullName>
    </submittedName>
</protein>
<keyword evidence="3" id="KW-1185">Reference proteome</keyword>
<proteinExistence type="predicted"/>
<dbReference type="InterPro" id="IPR025272">
    <property type="entry name" value="SocA_Panacea"/>
</dbReference>
<evidence type="ECO:0000259" key="1">
    <source>
        <dbReference type="Pfam" id="PF13274"/>
    </source>
</evidence>
<sequence>MNRMNYCESCRAEHTYTIKKEPQVFRFRGQDIELPERRIAICNNCGSRIDVEELENETMANVARIYAENYGMTSLEIQNVRKQYKLGVRPFAKLLNIGPASVTRYESGSLPQASHLELYKRLQQHPHVILEFFNRNKGSLSSRELKMVETALDAWTNAEDSFQTDDQIIESIFKPYKVTDLAGYSDFSLEKFINMILYFTTNGVLKTKLMKLLWYSDFLYFKRQTVSITGTTYVKYPYGPVPKNHDLILAHLQHMNVIEVDEHTNDEGWTMMMVKASEPFDSTIFTEDELETMREIETHFRNYGSRKISEYAHNEIGWLETEEKQPISYKYAEELREFH</sequence>
<dbReference type="NCBIfam" id="TIGR03830">
    <property type="entry name" value="CxxCG_CxxCG_HTH"/>
    <property type="match status" value="1"/>
</dbReference>
<reference evidence="2" key="1">
    <citation type="submission" date="2021-12" db="EMBL/GenBank/DDBJ databases">
        <title>Alicyclobacillaceae gen. nov., sp. nov., isolated from chalcocite enrichment system.</title>
        <authorList>
            <person name="Jiang Z."/>
        </authorList>
    </citation>
    <scope>NUCLEOTIDE SEQUENCE</scope>
    <source>
        <strain evidence="2">MYW30-H2</strain>
    </source>
</reference>